<evidence type="ECO:0000256" key="3">
    <source>
        <dbReference type="SAM" id="Phobius"/>
    </source>
</evidence>
<sequence length="500" mass="55047">MKLLFICITCIVFLMMKLGECDVMPYLTISYMGTGQDGLKTVTHQLIYKEALAIPIGSLNPPRKGITGQIVDFGPSSNSWTRIPPNGSFIATFANCMPVNPSVLQYVVDQGPAALLFHSYGCAQKPAVTILPSSMNICALVLDDVVARPVLAMIPAQINGTVGGIPDKVPEESTTPDRVASGISIGLVIVYSIVLGSVLVGVCYICSHLARARCCWPRNDNDTNAASPLGVHHTHPSDRARRDDAMRLNMGGLLPQEWRKMRIDTLPIMIYSATQHRAYKLPRDSIDVAEPKDRKDSACQIDFAPLSKSEVHDGRHDEKLDCKEDEKDDAVYEQDACCICIEDYKDGDKLRELLCGHYFHIQCIDPWLSRDSPFCPLCKADTLTPRRSVIFEPTSPSIVIPILEAGQEDDGEEEVEESMPAAPPPSAVSSMVDSNDTVAHTDMATAPVETHHPTLLQQQPQGLPFVPSLSPQRDQPFTHTRGHTFPVFPTRRWRAYVTGS</sequence>
<feature type="chain" id="PRO_5021319929" description="RING-type domain-containing protein" evidence="4">
    <location>
        <begin position="22"/>
        <end position="500"/>
    </location>
</feature>
<dbReference type="GO" id="GO:0006511">
    <property type="term" value="P:ubiquitin-dependent protein catabolic process"/>
    <property type="evidence" value="ECO:0007669"/>
    <property type="project" value="TreeGrafter"/>
</dbReference>
<dbReference type="SMART" id="SM00184">
    <property type="entry name" value="RING"/>
    <property type="match status" value="1"/>
</dbReference>
<keyword evidence="3" id="KW-1133">Transmembrane helix</keyword>
<feature type="signal peptide" evidence="4">
    <location>
        <begin position="1"/>
        <end position="21"/>
    </location>
</feature>
<evidence type="ECO:0000313" key="6">
    <source>
        <dbReference type="EMBL" id="TPX33463.1"/>
    </source>
</evidence>
<keyword evidence="7" id="KW-1185">Reference proteome</keyword>
<dbReference type="InterPro" id="IPR001841">
    <property type="entry name" value="Znf_RING"/>
</dbReference>
<dbReference type="Gene3D" id="3.30.40.10">
    <property type="entry name" value="Zinc/RING finger domain, C3HC4 (zinc finger)"/>
    <property type="match status" value="1"/>
</dbReference>
<feature type="transmembrane region" description="Helical" evidence="3">
    <location>
        <begin position="183"/>
        <end position="206"/>
    </location>
</feature>
<protein>
    <recommendedName>
        <fullName evidence="5">RING-type domain-containing protein</fullName>
    </recommendedName>
</protein>
<feature type="domain" description="RING-type" evidence="5">
    <location>
        <begin position="337"/>
        <end position="379"/>
    </location>
</feature>
<dbReference type="Pfam" id="PF13639">
    <property type="entry name" value="zf-RING_2"/>
    <property type="match status" value="1"/>
</dbReference>
<evidence type="ECO:0000256" key="4">
    <source>
        <dbReference type="SAM" id="SignalP"/>
    </source>
</evidence>
<organism evidence="6 7">
    <name type="scientific">Synchytrium microbalum</name>
    <dbReference type="NCBI Taxonomy" id="1806994"/>
    <lineage>
        <taxon>Eukaryota</taxon>
        <taxon>Fungi</taxon>
        <taxon>Fungi incertae sedis</taxon>
        <taxon>Chytridiomycota</taxon>
        <taxon>Chytridiomycota incertae sedis</taxon>
        <taxon>Chytridiomycetes</taxon>
        <taxon>Synchytriales</taxon>
        <taxon>Synchytriaceae</taxon>
        <taxon>Synchytrium</taxon>
    </lineage>
</organism>
<keyword evidence="3" id="KW-0472">Membrane</keyword>
<keyword evidence="1" id="KW-0479">Metal-binding</keyword>
<keyword evidence="4" id="KW-0732">Signal</keyword>
<evidence type="ECO:0000256" key="2">
    <source>
        <dbReference type="SAM" id="MobiDB-lite"/>
    </source>
</evidence>
<reference evidence="6 7" key="1">
    <citation type="journal article" date="2019" name="Sci. Rep.">
        <title>Comparative genomics of chytrid fungi reveal insights into the obligate biotrophic and pathogenic lifestyle of Synchytrium endobioticum.</title>
        <authorList>
            <person name="van de Vossenberg B.T.L.H."/>
            <person name="Warris S."/>
            <person name="Nguyen H.D.T."/>
            <person name="van Gent-Pelzer M.P.E."/>
            <person name="Joly D.L."/>
            <person name="van de Geest H.C."/>
            <person name="Bonants P.J.M."/>
            <person name="Smith D.S."/>
            <person name="Levesque C.A."/>
            <person name="van der Lee T.A.J."/>
        </authorList>
    </citation>
    <scope>NUCLEOTIDE SEQUENCE [LARGE SCALE GENOMIC DNA]</scope>
    <source>
        <strain evidence="6 7">JEL517</strain>
    </source>
</reference>
<comment type="caution">
    <text evidence="6">The sequence shown here is derived from an EMBL/GenBank/DDBJ whole genome shotgun (WGS) entry which is preliminary data.</text>
</comment>
<dbReference type="EMBL" id="QEAO01000020">
    <property type="protein sequence ID" value="TPX33463.1"/>
    <property type="molecule type" value="Genomic_DNA"/>
</dbReference>
<evidence type="ECO:0000256" key="1">
    <source>
        <dbReference type="PROSITE-ProRule" id="PRU00175"/>
    </source>
</evidence>
<evidence type="ECO:0000259" key="5">
    <source>
        <dbReference type="PROSITE" id="PS50089"/>
    </source>
</evidence>
<dbReference type="InterPro" id="IPR051826">
    <property type="entry name" value="E3_ubiquitin-ligase_domain"/>
</dbReference>
<dbReference type="PANTHER" id="PTHR22765:SF434">
    <property type="entry name" value="GB|AAD18119.1-RELATED"/>
    <property type="match status" value="1"/>
</dbReference>
<dbReference type="AlphaFoldDB" id="A0A507C7F5"/>
<dbReference type="PANTHER" id="PTHR22765">
    <property type="entry name" value="RING FINGER AND PROTEASE ASSOCIATED DOMAIN-CONTAINING"/>
    <property type="match status" value="1"/>
</dbReference>
<dbReference type="OrthoDB" id="8062037at2759"/>
<accession>A0A507C7F5</accession>
<dbReference type="CDD" id="cd16454">
    <property type="entry name" value="RING-H2_PA-TM-RING"/>
    <property type="match status" value="1"/>
</dbReference>
<dbReference type="SUPFAM" id="SSF57850">
    <property type="entry name" value="RING/U-box"/>
    <property type="match status" value="1"/>
</dbReference>
<gene>
    <name evidence="6" type="ORF">SmJEL517_g03678</name>
</gene>
<dbReference type="Proteomes" id="UP000319731">
    <property type="component" value="Unassembled WGS sequence"/>
</dbReference>
<keyword evidence="1" id="KW-0863">Zinc-finger</keyword>
<dbReference type="RefSeq" id="XP_031024438.1">
    <property type="nucleotide sequence ID" value="XM_031169606.1"/>
</dbReference>
<dbReference type="GO" id="GO:0008270">
    <property type="term" value="F:zinc ion binding"/>
    <property type="evidence" value="ECO:0007669"/>
    <property type="project" value="UniProtKB-KW"/>
</dbReference>
<dbReference type="InterPro" id="IPR013083">
    <property type="entry name" value="Znf_RING/FYVE/PHD"/>
</dbReference>
<feature type="compositionally biased region" description="Acidic residues" evidence="2">
    <location>
        <begin position="407"/>
        <end position="417"/>
    </location>
</feature>
<dbReference type="GO" id="GO:0061630">
    <property type="term" value="F:ubiquitin protein ligase activity"/>
    <property type="evidence" value="ECO:0007669"/>
    <property type="project" value="TreeGrafter"/>
</dbReference>
<feature type="region of interest" description="Disordered" evidence="2">
    <location>
        <begin position="407"/>
        <end position="432"/>
    </location>
</feature>
<proteinExistence type="predicted"/>
<dbReference type="STRING" id="1806994.A0A507C7F5"/>
<keyword evidence="1" id="KW-0862">Zinc</keyword>
<name>A0A507C7F5_9FUNG</name>
<evidence type="ECO:0000313" key="7">
    <source>
        <dbReference type="Proteomes" id="UP000319731"/>
    </source>
</evidence>
<dbReference type="PROSITE" id="PS50089">
    <property type="entry name" value="ZF_RING_2"/>
    <property type="match status" value="1"/>
</dbReference>
<keyword evidence="3" id="KW-0812">Transmembrane</keyword>
<dbReference type="GeneID" id="42004903"/>